<dbReference type="Pfam" id="PF22422">
    <property type="entry name" value="MGH1-like_GH"/>
    <property type="match status" value="1"/>
</dbReference>
<evidence type="ECO:0000259" key="3">
    <source>
        <dbReference type="Pfam" id="PF03633"/>
    </source>
</evidence>
<gene>
    <name evidence="5" type="ORF">GCM10011383_23560</name>
</gene>
<evidence type="ECO:0000256" key="1">
    <source>
        <dbReference type="SAM" id="Coils"/>
    </source>
</evidence>
<dbReference type="EMBL" id="BMHT01000004">
    <property type="protein sequence ID" value="GGF11654.1"/>
    <property type="molecule type" value="Genomic_DNA"/>
</dbReference>
<comment type="caution">
    <text evidence="5">The sequence shown here is derived from an EMBL/GenBank/DDBJ whole genome shotgun (WGS) entry which is preliminary data.</text>
</comment>
<dbReference type="Pfam" id="PF03633">
    <property type="entry name" value="Glyco_hydro_65C"/>
    <property type="match status" value="1"/>
</dbReference>
<dbReference type="InterPro" id="IPR012341">
    <property type="entry name" value="6hp_glycosidase-like_sf"/>
</dbReference>
<accession>A0ABQ1U662</accession>
<dbReference type="Gene3D" id="1.50.10.10">
    <property type="match status" value="1"/>
</dbReference>
<protein>
    <recommendedName>
        <fullName evidence="7">Glycoside hydrolase</fullName>
    </recommendedName>
</protein>
<dbReference type="InterPro" id="IPR005194">
    <property type="entry name" value="Glyco_hydro_65_C"/>
</dbReference>
<feature type="domain" description="Mannosylglycerate hydrolase MGH1-like glycoside hydrolase" evidence="4">
    <location>
        <begin position="119"/>
        <end position="435"/>
    </location>
</feature>
<evidence type="ECO:0000259" key="4">
    <source>
        <dbReference type="Pfam" id="PF22422"/>
    </source>
</evidence>
<evidence type="ECO:0000256" key="2">
    <source>
        <dbReference type="SAM" id="SignalP"/>
    </source>
</evidence>
<dbReference type="InterPro" id="IPR054491">
    <property type="entry name" value="MGH1-like_GH"/>
</dbReference>
<feature type="chain" id="PRO_5046419384" description="Glycoside hydrolase" evidence="2">
    <location>
        <begin position="26"/>
        <end position="523"/>
    </location>
</feature>
<organism evidence="5 6">
    <name type="scientific">Hymenobacter cavernae</name>
    <dbReference type="NCBI Taxonomy" id="2044852"/>
    <lineage>
        <taxon>Bacteria</taxon>
        <taxon>Pseudomonadati</taxon>
        <taxon>Bacteroidota</taxon>
        <taxon>Cytophagia</taxon>
        <taxon>Cytophagales</taxon>
        <taxon>Hymenobacteraceae</taxon>
        <taxon>Hymenobacter</taxon>
    </lineage>
</organism>
<keyword evidence="1" id="KW-0175">Coiled coil</keyword>
<feature type="coiled-coil region" evidence="1">
    <location>
        <begin position="248"/>
        <end position="275"/>
    </location>
</feature>
<reference evidence="6" key="1">
    <citation type="journal article" date="2019" name="Int. J. Syst. Evol. Microbiol.">
        <title>The Global Catalogue of Microorganisms (GCM) 10K type strain sequencing project: providing services to taxonomists for standard genome sequencing and annotation.</title>
        <authorList>
            <consortium name="The Broad Institute Genomics Platform"/>
            <consortium name="The Broad Institute Genome Sequencing Center for Infectious Disease"/>
            <person name="Wu L."/>
            <person name="Ma J."/>
        </authorList>
    </citation>
    <scope>NUCLEOTIDE SEQUENCE [LARGE SCALE GENOMIC DNA]</scope>
    <source>
        <strain evidence="6">CGMCC 1.15197</strain>
    </source>
</reference>
<keyword evidence="6" id="KW-1185">Reference proteome</keyword>
<proteinExistence type="predicted"/>
<evidence type="ECO:0008006" key="7">
    <source>
        <dbReference type="Google" id="ProtNLM"/>
    </source>
</evidence>
<keyword evidence="2" id="KW-0732">Signal</keyword>
<sequence length="523" mass="60489">MHLRTKLLLSFACLALWQRPQPSFAQQSTPVVLNTDKLKSSVAYFNSLDTEEAVKNYVTNAQSADWMAQNVPLFECPDSAIQETYYYRWWTMRKHLKQTPDGYVFTEFITPMNHAGVHNTISSALGHHIYEARWLRNQQYLDEYIKFWLFVDPKQKKPHLHAFSSWLDDAVYNRYLVKPDLAFVQAVLPALNDDYRLWETERKLPNQMFWQFDVRDAMEESISGSRKAKNVRPTINSYMYGNAKALAAMAALVKNDSLTRKYKQKEKELKVLVQKNLWDEPASFFKVKYEAGPLCESREELGYIPWYFSLPNDKAKYAKQWEQLTDTAGFKAKWGLTTAERRAPTFRTHGSGHGCEWDGAVWPFATTQTLKGLANLLTQYKHQDGMSPQVYYDELRKYALSHQKNGVPYLGEYQDEKNGYWLKGDNPRSSFYNHSGFCDLVISDLVGLKPRTDNKVEVFPLVPAGKWAWFCLDNVPYHGKSITVLWDETGQKYGKGKGLRIYADGKQIYQGKDLKRALATLPG</sequence>
<evidence type="ECO:0000313" key="5">
    <source>
        <dbReference type="EMBL" id="GGF11654.1"/>
    </source>
</evidence>
<dbReference type="RefSeq" id="WP_188814212.1">
    <property type="nucleotide sequence ID" value="NZ_BMHT01000004.1"/>
</dbReference>
<dbReference type="InterPro" id="IPR008928">
    <property type="entry name" value="6-hairpin_glycosidase_sf"/>
</dbReference>
<dbReference type="SUPFAM" id="SSF48208">
    <property type="entry name" value="Six-hairpin glycosidases"/>
    <property type="match status" value="1"/>
</dbReference>
<dbReference type="Proteomes" id="UP000632273">
    <property type="component" value="Unassembled WGS sequence"/>
</dbReference>
<evidence type="ECO:0000313" key="6">
    <source>
        <dbReference type="Proteomes" id="UP000632273"/>
    </source>
</evidence>
<feature type="signal peptide" evidence="2">
    <location>
        <begin position="1"/>
        <end position="25"/>
    </location>
</feature>
<feature type="domain" description="Glycoside hydrolase family 65 C-terminal" evidence="3">
    <location>
        <begin position="452"/>
        <end position="507"/>
    </location>
</feature>
<name>A0ABQ1U662_9BACT</name>